<comment type="caution">
    <text evidence="1">The sequence shown here is derived from an EMBL/GenBank/DDBJ whole genome shotgun (WGS) entry which is preliminary data.</text>
</comment>
<name>A0ABP9LVB0_9FLAO</name>
<accession>A0ABP9LVB0</accession>
<proteinExistence type="predicted"/>
<protein>
    <submittedName>
        <fullName evidence="1">Uncharacterized protein</fullName>
    </submittedName>
</protein>
<evidence type="ECO:0000313" key="1">
    <source>
        <dbReference type="EMBL" id="GAA5085441.1"/>
    </source>
</evidence>
<sequence>MRMTFKENDFVRYMGKPTWEYDPTKEIIAQIYKIDSQFSSLIIGTNKIDSPINLLRPITSVKEHLENLGLVAEQKVNFTIYSLGSLKISSITIIIPQNFINLGFCLGDVSTLSDEEIIKKYFDEDLNFNKEKFNDDYPDLNNLNDLIYEYSKYFDFKIDKLFKHFVS</sequence>
<organism evidence="1 2">
    <name type="scientific">Chryseobacterium ginsengisoli</name>
    <dbReference type="NCBI Taxonomy" id="363853"/>
    <lineage>
        <taxon>Bacteria</taxon>
        <taxon>Pseudomonadati</taxon>
        <taxon>Bacteroidota</taxon>
        <taxon>Flavobacteriia</taxon>
        <taxon>Flavobacteriales</taxon>
        <taxon>Weeksellaceae</taxon>
        <taxon>Chryseobacterium group</taxon>
        <taxon>Chryseobacterium</taxon>
    </lineage>
</organism>
<dbReference type="EMBL" id="BAABHX010000001">
    <property type="protein sequence ID" value="GAA5085441.1"/>
    <property type="molecule type" value="Genomic_DNA"/>
</dbReference>
<reference evidence="2" key="1">
    <citation type="journal article" date="2019" name="Int. J. Syst. Evol. Microbiol.">
        <title>The Global Catalogue of Microorganisms (GCM) 10K type strain sequencing project: providing services to taxonomists for standard genome sequencing and annotation.</title>
        <authorList>
            <consortium name="The Broad Institute Genomics Platform"/>
            <consortium name="The Broad Institute Genome Sequencing Center for Infectious Disease"/>
            <person name="Wu L."/>
            <person name="Ma J."/>
        </authorList>
    </citation>
    <scope>NUCLEOTIDE SEQUENCE [LARGE SCALE GENOMIC DNA]</scope>
    <source>
        <strain evidence="2">JCM 18019</strain>
    </source>
</reference>
<keyword evidence="2" id="KW-1185">Reference proteome</keyword>
<gene>
    <name evidence="1" type="ORF">GCM10023210_06270</name>
</gene>
<dbReference type="Proteomes" id="UP001500353">
    <property type="component" value="Unassembled WGS sequence"/>
</dbReference>
<evidence type="ECO:0000313" key="2">
    <source>
        <dbReference type="Proteomes" id="UP001500353"/>
    </source>
</evidence>